<gene>
    <name evidence="1" type="ORF">URODEC1_LOCUS83118</name>
</gene>
<dbReference type="Gene3D" id="3.40.50.300">
    <property type="entry name" value="P-loop containing nucleotide triphosphate hydrolases"/>
    <property type="match status" value="1"/>
</dbReference>
<keyword evidence="2" id="KW-1185">Reference proteome</keyword>
<sequence length="535" mass="61126">MHLCFACYVVSEPASCISIHPFLFQSWFMISLFDGANLKDLPIKKNMDLLAVSLGDLASRSVNFIINKCSKPPAVAVEDNLQRALLRAQVIVVEAMGRNITNQAMLLQLNMLSNAMHQSQYVLDAFRYQQHNEEDTKDQAVSCSSSLSKVNNAKHICFSSKGAHVSKELREALDNLRSMILDANELVMFLTRYPRLYRQPYSTHLQLTNCMFGRQMEAQMLINFLLGPEPHGAEELEVLPIVGPKYIGKSTLVAHACKDERVCGHFSKILFFGIHDFTDDATFREGCATNLENCMSNSNKDRRLLVVVEIDADLSEEALNRLYCASKQYVPSGSKIILTSQFGNIIRFGTTQALTLKHLSHEAYWYFLKTLAFEGTDPEMHPRLMQLAMEIAMTQRRSLNGANIIGRLLRDNFDVQFWSKVLAFWRGSTRRICRFGEHPCDPLDQNKHAYLGRMAAQTEDVVVLHRQQRSSEEDVPKIRMEDVVYGSIKLHGKVDALLWKSRIPPYYSYIYTCEIRKVKTTGFKRKRPMESRMKP</sequence>
<protein>
    <recommendedName>
        <fullName evidence="3">NB-ARC domain-containing protein</fullName>
    </recommendedName>
</protein>
<dbReference type="SUPFAM" id="SSF52540">
    <property type="entry name" value="P-loop containing nucleoside triphosphate hydrolases"/>
    <property type="match status" value="1"/>
</dbReference>
<dbReference type="PANTHER" id="PTHR33377:SF23">
    <property type="entry name" value="NB-ARC DOMAIN-CONTAINING PROTEIN"/>
    <property type="match status" value="1"/>
</dbReference>
<evidence type="ECO:0000313" key="2">
    <source>
        <dbReference type="Proteomes" id="UP001497457"/>
    </source>
</evidence>
<dbReference type="Proteomes" id="UP001497457">
    <property type="component" value="Chromosome 32b"/>
</dbReference>
<dbReference type="InterPro" id="IPR027417">
    <property type="entry name" value="P-loop_NTPase"/>
</dbReference>
<accession>A0ABC9DAD4</accession>
<evidence type="ECO:0008006" key="3">
    <source>
        <dbReference type="Google" id="ProtNLM"/>
    </source>
</evidence>
<dbReference type="PANTHER" id="PTHR33377">
    <property type="entry name" value="OS10G0134700 PROTEIN-RELATED"/>
    <property type="match status" value="1"/>
</dbReference>
<organism evidence="1 2">
    <name type="scientific">Urochloa decumbens</name>
    <dbReference type="NCBI Taxonomy" id="240449"/>
    <lineage>
        <taxon>Eukaryota</taxon>
        <taxon>Viridiplantae</taxon>
        <taxon>Streptophyta</taxon>
        <taxon>Embryophyta</taxon>
        <taxon>Tracheophyta</taxon>
        <taxon>Spermatophyta</taxon>
        <taxon>Magnoliopsida</taxon>
        <taxon>Liliopsida</taxon>
        <taxon>Poales</taxon>
        <taxon>Poaceae</taxon>
        <taxon>PACMAD clade</taxon>
        <taxon>Panicoideae</taxon>
        <taxon>Panicodae</taxon>
        <taxon>Paniceae</taxon>
        <taxon>Melinidinae</taxon>
        <taxon>Urochloa</taxon>
    </lineage>
</organism>
<dbReference type="EMBL" id="OZ075142">
    <property type="protein sequence ID" value="CAL5034483.1"/>
    <property type="molecule type" value="Genomic_DNA"/>
</dbReference>
<dbReference type="AlphaFoldDB" id="A0ABC9DAD4"/>
<proteinExistence type="predicted"/>
<name>A0ABC9DAD4_9POAL</name>
<evidence type="ECO:0000313" key="1">
    <source>
        <dbReference type="EMBL" id="CAL5034483.1"/>
    </source>
</evidence>
<reference evidence="1" key="1">
    <citation type="submission" date="2024-10" db="EMBL/GenBank/DDBJ databases">
        <authorList>
            <person name="Ryan C."/>
        </authorList>
    </citation>
    <scope>NUCLEOTIDE SEQUENCE [LARGE SCALE GENOMIC DNA]</scope>
</reference>